<dbReference type="InterPro" id="IPR011990">
    <property type="entry name" value="TPR-like_helical_dom_sf"/>
</dbReference>
<dbReference type="RefSeq" id="WP_267152829.1">
    <property type="nucleotide sequence ID" value="NZ_JAPMLT010000011.1"/>
</dbReference>
<dbReference type="SUPFAM" id="SSF48452">
    <property type="entry name" value="TPR-like"/>
    <property type="match status" value="1"/>
</dbReference>
<evidence type="ECO:0000256" key="1">
    <source>
        <dbReference type="SAM" id="SignalP"/>
    </source>
</evidence>
<reference evidence="2 3" key="1">
    <citation type="submission" date="2022-11" db="EMBL/GenBank/DDBJ databases">
        <title>Study of microbial diversity in lake waters.</title>
        <authorList>
            <person name="Zhang J."/>
        </authorList>
    </citation>
    <scope>NUCLEOTIDE SEQUENCE [LARGE SCALE GENOMIC DNA]</scope>
    <source>
        <strain evidence="2 3">DT12</strain>
    </source>
</reference>
<evidence type="ECO:0000313" key="3">
    <source>
        <dbReference type="Proteomes" id="UP001208017"/>
    </source>
</evidence>
<dbReference type="Proteomes" id="UP001208017">
    <property type="component" value="Unassembled WGS sequence"/>
</dbReference>
<dbReference type="Gene3D" id="1.25.40.10">
    <property type="entry name" value="Tetratricopeptide repeat domain"/>
    <property type="match status" value="1"/>
</dbReference>
<keyword evidence="3" id="KW-1185">Reference proteome</keyword>
<name>A0ABT3X7M0_9BACL</name>
<gene>
    <name evidence="2" type="ORF">OS242_16675</name>
</gene>
<dbReference type="EMBL" id="JAPMLT010000011">
    <property type="protein sequence ID" value="MCX7571585.1"/>
    <property type="molecule type" value="Genomic_DNA"/>
</dbReference>
<keyword evidence="1" id="KW-0732">Signal</keyword>
<comment type="caution">
    <text evidence="2">The sequence shown here is derived from an EMBL/GenBank/DDBJ whole genome shotgun (WGS) entry which is preliminary data.</text>
</comment>
<proteinExistence type="predicted"/>
<accession>A0ABT3X7M0</accession>
<organism evidence="2 3">
    <name type="scientific">Tumebacillus lacus</name>
    <dbReference type="NCBI Taxonomy" id="2995335"/>
    <lineage>
        <taxon>Bacteria</taxon>
        <taxon>Bacillati</taxon>
        <taxon>Bacillota</taxon>
        <taxon>Bacilli</taxon>
        <taxon>Bacillales</taxon>
        <taxon>Alicyclobacillaceae</taxon>
        <taxon>Tumebacillus</taxon>
    </lineage>
</organism>
<feature type="chain" id="PRO_5045209566" evidence="1">
    <location>
        <begin position="23"/>
        <end position="486"/>
    </location>
</feature>
<feature type="signal peptide" evidence="1">
    <location>
        <begin position="1"/>
        <end position="22"/>
    </location>
</feature>
<protein>
    <submittedName>
        <fullName evidence="2">Tetratricopeptide repeat protein</fullName>
    </submittedName>
</protein>
<evidence type="ECO:0000313" key="2">
    <source>
        <dbReference type="EMBL" id="MCX7571585.1"/>
    </source>
</evidence>
<sequence length="486" mass="52956">MVKRKVVSLVMTALLIGLTATADLANAALATGQAPAVSEQKQEKQLSQDVVDSLKGNLGSKSLPDANEPLELLQQLEKAKGTPMELEKFQELAAKYPDSRTAHTQLAQAYWKQFKDSGNKNLAKQAFAAELKASQNGLAQGDVHYVPWLDEMGTEAGQLDAVVAHYNDILAKFPNDFQTNLYLAKVLVKQNDLNKADGLFKKAKEVRPAGNIDAHAAYAEFLLDQGRYEQALTESILVGEDFEYMHFLQGVALEKLGRGDEAKAHYAKFTEFSQSFPAAKRYQIEGSEYQAGIGFEGDVSIQATASVNLSWVIACEATTESYGGQSQVGWSVRQRVNRGSTKVSGATCMYTTNSGTTQDEKYRNVICQSYAYTSLKCNSYKDVYTCVNTNTRTATTDSVASKVYNGTTPDPYTGYCPSGTKSSTNNCTATCSGAVSNTTSWTAKTPHSFLGGTTKRTKPYSCYLEALNVCGNGGSENWFYYNNANT</sequence>